<dbReference type="RefSeq" id="WP_019620801.1">
    <property type="nucleotide sequence ID" value="NZ_AP014545.1"/>
</dbReference>
<proteinExistence type="inferred from homology"/>
<dbReference type="AlphaFoldDB" id="A0A7R6SRB9"/>
<dbReference type="PRINTS" id="PR00725">
    <property type="entry name" value="DADACBPTASE1"/>
</dbReference>
<dbReference type="GO" id="GO:0071555">
    <property type="term" value="P:cell wall organization"/>
    <property type="evidence" value="ECO:0007669"/>
    <property type="project" value="UniProtKB-KW"/>
</dbReference>
<keyword evidence="9" id="KW-0133">Cell shape</keyword>
<keyword evidence="6" id="KW-0645">Protease</keyword>
<comment type="function">
    <text evidence="1">Removes C-terminal D-alanyl residues from sugar-peptide cell wall precursors.</text>
</comment>
<dbReference type="EMBL" id="AP014545">
    <property type="protein sequence ID" value="BBB25021.1"/>
    <property type="molecule type" value="Genomic_DNA"/>
</dbReference>
<evidence type="ECO:0000256" key="12">
    <source>
        <dbReference type="ARBA" id="ARBA00034000"/>
    </source>
</evidence>
<evidence type="ECO:0000256" key="5">
    <source>
        <dbReference type="ARBA" id="ARBA00022645"/>
    </source>
</evidence>
<feature type="active site" description="Acyl-ester intermediate" evidence="13">
    <location>
        <position position="62"/>
    </location>
</feature>
<dbReference type="Proteomes" id="UP000595663">
    <property type="component" value="Chromosome"/>
</dbReference>
<dbReference type="SUPFAM" id="SSF56601">
    <property type="entry name" value="beta-lactamase/transpeptidase-like"/>
    <property type="match status" value="1"/>
</dbReference>
<dbReference type="InterPro" id="IPR012907">
    <property type="entry name" value="Peptidase_S11_C"/>
</dbReference>
<dbReference type="InterPro" id="IPR018044">
    <property type="entry name" value="Peptidase_S11"/>
</dbReference>
<dbReference type="InterPro" id="IPR001967">
    <property type="entry name" value="Peptidase_S11_N"/>
</dbReference>
<dbReference type="OrthoDB" id="9795979at2"/>
<dbReference type="Pfam" id="PF00768">
    <property type="entry name" value="Peptidase_S11"/>
    <property type="match status" value="1"/>
</dbReference>
<keyword evidence="10" id="KW-0573">Peptidoglycan synthesis</keyword>
<reference evidence="18 19" key="1">
    <citation type="journal article" date="2008" name="Int. J. Syst. Evol. Microbiol.">
        <title>Amphritea japonica sp. nov. and Amphritea balenae sp. nov., isolated from the sediment adjacent to sperm whale carcasses off Kagoshima, Japan.</title>
        <authorList>
            <person name="Miyazaki M."/>
            <person name="Nogi Y."/>
            <person name="Fujiwara Y."/>
            <person name="Kawato M."/>
            <person name="Nagahama T."/>
            <person name="Kubokawa K."/>
            <person name="Horikoshi K."/>
        </authorList>
    </citation>
    <scope>NUCLEOTIDE SEQUENCE [LARGE SCALE GENOMIC DNA]</scope>
    <source>
        <strain evidence="18 19">ATCC BAA-1530</strain>
    </source>
</reference>
<sequence>MIKKIALRSALLLMIIFALPVQAVKITPAPPQVAARAYIVIDADTGKVIMASREEERFPPASLTKMMTSYILESELTKGNVSKSDLVPVSVKAWRAPGSRMFIQEGTQVLLSDLMKGIVIQSGNDASVAVAEYIAGSEAAFADMMNQHAVQLGMNNSHFMNATGLPAEEHYSSAKDLALLAQAIIQRYPEHYGVYSEKYFTYNKIRQPNRNKLLWRDDSVDGLKTGHTDAAGYCLVASAKRDGMRLITVVMGTKSEEARAQESQKLLAYAFRYFRTHKLYDAGQVLETTKVWAGQQDKLRVGLTDAMAITIPRGESEQLQAVLDLDKVIKAPIQKGQSFGTLKVMLEGKLVAEAPVVALESINEAGFVQRIWDAIALFFYNLIN</sequence>
<dbReference type="PANTHER" id="PTHR21581:SF6">
    <property type="entry name" value="TRAFFICKING PROTEIN PARTICLE COMPLEX SUBUNIT 12"/>
    <property type="match status" value="1"/>
</dbReference>
<evidence type="ECO:0000256" key="6">
    <source>
        <dbReference type="ARBA" id="ARBA00022670"/>
    </source>
</evidence>
<protein>
    <recommendedName>
        <fullName evidence="4">serine-type D-Ala-D-Ala carboxypeptidase</fullName>
        <ecNumber evidence="4">3.4.16.4</ecNumber>
    </recommendedName>
</protein>
<keyword evidence="11" id="KW-0961">Cell wall biogenesis/degradation</keyword>
<evidence type="ECO:0000313" key="18">
    <source>
        <dbReference type="EMBL" id="BBB25021.1"/>
    </source>
</evidence>
<organism evidence="18 19">
    <name type="scientific">Amphritea japonica ATCC BAA-1530</name>
    <dbReference type="NCBI Taxonomy" id="1278309"/>
    <lineage>
        <taxon>Bacteria</taxon>
        <taxon>Pseudomonadati</taxon>
        <taxon>Pseudomonadota</taxon>
        <taxon>Gammaproteobacteria</taxon>
        <taxon>Oceanospirillales</taxon>
        <taxon>Oceanospirillaceae</taxon>
        <taxon>Amphritea</taxon>
    </lineage>
</organism>
<name>A0A7R6SRB9_9GAMM</name>
<keyword evidence="8 18" id="KW-0378">Hydrolase</keyword>
<evidence type="ECO:0000256" key="8">
    <source>
        <dbReference type="ARBA" id="ARBA00022801"/>
    </source>
</evidence>
<feature type="chain" id="PRO_5032530801" description="serine-type D-Ala-D-Ala carboxypeptidase" evidence="16">
    <location>
        <begin position="24"/>
        <end position="384"/>
    </location>
</feature>
<evidence type="ECO:0000259" key="17">
    <source>
        <dbReference type="SMART" id="SM00936"/>
    </source>
</evidence>
<comment type="catalytic activity">
    <reaction evidence="12">
        <text>Preferential cleavage: (Ac)2-L-Lys-D-Ala-|-D-Ala. Also transpeptidation of peptidyl-alanyl moieties that are N-acyl substituents of D-alanine.</text>
        <dbReference type="EC" id="3.4.16.4"/>
    </reaction>
</comment>
<evidence type="ECO:0000256" key="14">
    <source>
        <dbReference type="PIRSR" id="PIRSR618044-2"/>
    </source>
</evidence>
<feature type="active site" evidence="13">
    <location>
        <position position="122"/>
    </location>
</feature>
<evidence type="ECO:0000256" key="16">
    <source>
        <dbReference type="SAM" id="SignalP"/>
    </source>
</evidence>
<dbReference type="Gene3D" id="2.60.410.10">
    <property type="entry name" value="D-Ala-D-Ala carboxypeptidase, C-terminal domain"/>
    <property type="match status" value="1"/>
</dbReference>
<dbReference type="InterPro" id="IPR012338">
    <property type="entry name" value="Beta-lactam/transpept-like"/>
</dbReference>
<dbReference type="UniPathway" id="UPA00219"/>
<feature type="signal peptide" evidence="16">
    <location>
        <begin position="1"/>
        <end position="23"/>
    </location>
</feature>
<dbReference type="PANTHER" id="PTHR21581">
    <property type="entry name" value="D-ALANYL-D-ALANINE CARBOXYPEPTIDASE"/>
    <property type="match status" value="1"/>
</dbReference>
<evidence type="ECO:0000256" key="11">
    <source>
        <dbReference type="ARBA" id="ARBA00023316"/>
    </source>
</evidence>
<feature type="active site" description="Proton acceptor" evidence="13">
    <location>
        <position position="65"/>
    </location>
</feature>
<dbReference type="Gene3D" id="3.40.710.10">
    <property type="entry name" value="DD-peptidase/beta-lactamase superfamily"/>
    <property type="match status" value="1"/>
</dbReference>
<evidence type="ECO:0000313" key="19">
    <source>
        <dbReference type="Proteomes" id="UP000595663"/>
    </source>
</evidence>
<dbReference type="EC" id="3.4.16.4" evidence="4"/>
<dbReference type="KEGG" id="ajp:AMJAP_0422"/>
<feature type="domain" description="Peptidase S11 D-Ala-D-Ala carboxypeptidase A C-terminal" evidence="17">
    <location>
        <begin position="274"/>
        <end position="364"/>
    </location>
</feature>
<evidence type="ECO:0000256" key="7">
    <source>
        <dbReference type="ARBA" id="ARBA00022729"/>
    </source>
</evidence>
<evidence type="ECO:0000256" key="15">
    <source>
        <dbReference type="RuleBase" id="RU004016"/>
    </source>
</evidence>
<evidence type="ECO:0000256" key="9">
    <source>
        <dbReference type="ARBA" id="ARBA00022960"/>
    </source>
</evidence>
<evidence type="ECO:0000256" key="1">
    <source>
        <dbReference type="ARBA" id="ARBA00003217"/>
    </source>
</evidence>
<dbReference type="Pfam" id="PF07943">
    <property type="entry name" value="PBP5_C"/>
    <property type="match status" value="1"/>
</dbReference>
<gene>
    <name evidence="18" type="primary">dacC</name>
    <name evidence="18" type="ORF">AMJAP_0422</name>
</gene>
<dbReference type="GO" id="GO:0009002">
    <property type="term" value="F:serine-type D-Ala-D-Ala carboxypeptidase activity"/>
    <property type="evidence" value="ECO:0007669"/>
    <property type="project" value="UniProtKB-EC"/>
</dbReference>
<dbReference type="GO" id="GO:0009252">
    <property type="term" value="P:peptidoglycan biosynthetic process"/>
    <property type="evidence" value="ECO:0007669"/>
    <property type="project" value="UniProtKB-UniPathway"/>
</dbReference>
<dbReference type="SUPFAM" id="SSF69189">
    <property type="entry name" value="Penicillin-binding protein associated domain"/>
    <property type="match status" value="1"/>
</dbReference>
<dbReference type="GO" id="GO:0006508">
    <property type="term" value="P:proteolysis"/>
    <property type="evidence" value="ECO:0007669"/>
    <property type="project" value="UniProtKB-KW"/>
</dbReference>
<dbReference type="SMART" id="SM00936">
    <property type="entry name" value="PBP5_C"/>
    <property type="match status" value="1"/>
</dbReference>
<keyword evidence="7 16" id="KW-0732">Signal</keyword>
<dbReference type="InterPro" id="IPR015956">
    <property type="entry name" value="Peniciliin-bd_prot_C_sf"/>
</dbReference>
<feature type="binding site" evidence="14">
    <location>
        <position position="224"/>
    </location>
    <ligand>
        <name>substrate</name>
    </ligand>
</feature>
<dbReference type="GO" id="GO:0008360">
    <property type="term" value="P:regulation of cell shape"/>
    <property type="evidence" value="ECO:0007669"/>
    <property type="project" value="UniProtKB-KW"/>
</dbReference>
<evidence type="ECO:0000256" key="10">
    <source>
        <dbReference type="ARBA" id="ARBA00022984"/>
    </source>
</evidence>
<evidence type="ECO:0000256" key="2">
    <source>
        <dbReference type="ARBA" id="ARBA00004752"/>
    </source>
</evidence>
<evidence type="ECO:0000256" key="4">
    <source>
        <dbReference type="ARBA" id="ARBA00012448"/>
    </source>
</evidence>
<evidence type="ECO:0000256" key="3">
    <source>
        <dbReference type="ARBA" id="ARBA00007164"/>
    </source>
</evidence>
<keyword evidence="19" id="KW-1185">Reference proteome</keyword>
<comment type="pathway">
    <text evidence="2">Cell wall biogenesis; peptidoglycan biosynthesis.</text>
</comment>
<evidence type="ECO:0000256" key="13">
    <source>
        <dbReference type="PIRSR" id="PIRSR618044-1"/>
    </source>
</evidence>
<keyword evidence="5 18" id="KW-0121">Carboxypeptidase</keyword>
<comment type="similarity">
    <text evidence="3 15">Belongs to the peptidase S11 family.</text>
</comment>
<accession>A0A7R6SRB9</accession>
<dbReference type="InterPro" id="IPR037167">
    <property type="entry name" value="Peptidase_S11_C_sf"/>
</dbReference>